<dbReference type="InterPro" id="IPR008502">
    <property type="entry name" value="Prolamin-like"/>
</dbReference>
<keyword evidence="4 10" id="KW-0732">Signal</keyword>
<comment type="similarity">
    <text evidence="8">Belongs to the plant egg cell-secreted peptide family.</text>
</comment>
<protein>
    <submittedName>
        <fullName evidence="12">Egg cell-secreted protein 1.1</fullName>
    </submittedName>
</protein>
<keyword evidence="5" id="KW-0278">Fertilization</keyword>
<keyword evidence="6" id="KW-0968">Cytoplasmic vesicle</keyword>
<evidence type="ECO:0000256" key="10">
    <source>
        <dbReference type="SAM" id="SignalP"/>
    </source>
</evidence>
<evidence type="ECO:0000256" key="4">
    <source>
        <dbReference type="ARBA" id="ARBA00022729"/>
    </source>
</evidence>
<accession>A0AAV8DDA1</accession>
<evidence type="ECO:0000256" key="2">
    <source>
        <dbReference type="ARBA" id="ARBA00004613"/>
    </source>
</evidence>
<dbReference type="GO" id="GO:0005576">
    <property type="term" value="C:extracellular region"/>
    <property type="evidence" value="ECO:0007669"/>
    <property type="project" value="UniProtKB-SubCell"/>
</dbReference>
<evidence type="ECO:0000256" key="5">
    <source>
        <dbReference type="ARBA" id="ARBA00023279"/>
    </source>
</evidence>
<dbReference type="Pfam" id="PF05617">
    <property type="entry name" value="Prolamin_like"/>
    <property type="match status" value="1"/>
</dbReference>
<feature type="domain" description="Prolamin-like" evidence="11">
    <location>
        <begin position="46"/>
        <end position="112"/>
    </location>
</feature>
<keyword evidence="3" id="KW-0964">Secreted</keyword>
<dbReference type="GO" id="GO:0031410">
    <property type="term" value="C:cytoplasmic vesicle"/>
    <property type="evidence" value="ECO:0007669"/>
    <property type="project" value="UniProtKB-SubCell"/>
</dbReference>
<evidence type="ECO:0000256" key="1">
    <source>
        <dbReference type="ARBA" id="ARBA00004541"/>
    </source>
</evidence>
<evidence type="ECO:0000256" key="6">
    <source>
        <dbReference type="ARBA" id="ARBA00023329"/>
    </source>
</evidence>
<evidence type="ECO:0000313" key="13">
    <source>
        <dbReference type="Proteomes" id="UP001140206"/>
    </source>
</evidence>
<dbReference type="PANTHER" id="PTHR35293:SF10">
    <property type="entry name" value="EGG CELL-SECRETED PROTEIN 1.2-RELATED"/>
    <property type="match status" value="1"/>
</dbReference>
<evidence type="ECO:0000256" key="8">
    <source>
        <dbReference type="ARBA" id="ARBA00034484"/>
    </source>
</evidence>
<name>A0AAV8DDA1_9POAL</name>
<dbReference type="GO" id="GO:2000008">
    <property type="term" value="P:regulation of protein localization to cell surface"/>
    <property type="evidence" value="ECO:0007669"/>
    <property type="project" value="UniProtKB-ARBA"/>
</dbReference>
<reference evidence="12" key="1">
    <citation type="submission" date="2022-08" db="EMBL/GenBank/DDBJ databases">
        <authorList>
            <person name="Marques A."/>
        </authorList>
    </citation>
    <scope>NUCLEOTIDE SEQUENCE</scope>
    <source>
        <strain evidence="12">RhyPub2mFocal</strain>
        <tissue evidence="12">Leaves</tissue>
    </source>
</reference>
<dbReference type="InterPro" id="IPR036312">
    <property type="entry name" value="Bifun_inhib/LTP/seed_sf"/>
</dbReference>
<feature type="region of interest" description="Disordered" evidence="9">
    <location>
        <begin position="116"/>
        <end position="135"/>
    </location>
</feature>
<evidence type="ECO:0000256" key="3">
    <source>
        <dbReference type="ARBA" id="ARBA00022525"/>
    </source>
</evidence>
<evidence type="ECO:0000256" key="7">
    <source>
        <dbReference type="ARBA" id="ARBA00034457"/>
    </source>
</evidence>
<keyword evidence="13" id="KW-1185">Reference proteome</keyword>
<comment type="caution">
    <text evidence="12">The sequence shown here is derived from an EMBL/GenBank/DDBJ whole genome shotgun (WGS) entry which is preliminary data.</text>
</comment>
<evidence type="ECO:0000259" key="11">
    <source>
        <dbReference type="Pfam" id="PF05617"/>
    </source>
</evidence>
<dbReference type="PANTHER" id="PTHR35293">
    <property type="entry name" value="EGG CELL-SECRETED PROTEIN 1.5"/>
    <property type="match status" value="1"/>
</dbReference>
<dbReference type="EMBL" id="JAMFTS010000004">
    <property type="protein sequence ID" value="KAJ4764237.1"/>
    <property type="molecule type" value="Genomic_DNA"/>
</dbReference>
<gene>
    <name evidence="12" type="ORF">LUZ62_074612</name>
</gene>
<comment type="subcellular location">
    <subcellularLocation>
        <location evidence="1">Cytoplasmic vesicle</location>
    </subcellularLocation>
    <subcellularLocation>
        <location evidence="2">Secreted</location>
    </subcellularLocation>
</comment>
<sequence length="135" mass="14488">MASFKLIFALVILVTITTLSATINPTAAHPNLPNLVSRLQANSLKQCWDSLMELRSCSGEAVLFFLNGETYLGPSCCRAIQVIEHQCWAADAMLAALGFTVHEGDILRAYCDASTEDNADTRGQPSPAAPSPTDC</sequence>
<organism evidence="12 13">
    <name type="scientific">Rhynchospora pubera</name>
    <dbReference type="NCBI Taxonomy" id="906938"/>
    <lineage>
        <taxon>Eukaryota</taxon>
        <taxon>Viridiplantae</taxon>
        <taxon>Streptophyta</taxon>
        <taxon>Embryophyta</taxon>
        <taxon>Tracheophyta</taxon>
        <taxon>Spermatophyta</taxon>
        <taxon>Magnoliopsida</taxon>
        <taxon>Liliopsida</taxon>
        <taxon>Poales</taxon>
        <taxon>Cyperaceae</taxon>
        <taxon>Cyperoideae</taxon>
        <taxon>Rhynchosporeae</taxon>
        <taxon>Rhynchospora</taxon>
    </lineage>
</organism>
<evidence type="ECO:0000313" key="12">
    <source>
        <dbReference type="EMBL" id="KAJ4764237.1"/>
    </source>
</evidence>
<dbReference type="SUPFAM" id="SSF47699">
    <property type="entry name" value="Bifunctional inhibitor/lipid-transfer protein/seed storage 2S albumin"/>
    <property type="match status" value="1"/>
</dbReference>
<comment type="function">
    <text evidence="7">Involved in the regulation of gamete interactions during the double fertilization and to prevent multiple-pollen tube attraction; mediates the redistribution of the gamete fusogen HAP2/GCS1 to the cell surface after secretion upon sperm arrival.</text>
</comment>
<proteinExistence type="inferred from homology"/>
<dbReference type="InterPro" id="IPR044711">
    <property type="entry name" value="EC11-15"/>
</dbReference>
<evidence type="ECO:0000256" key="9">
    <source>
        <dbReference type="SAM" id="MobiDB-lite"/>
    </source>
</evidence>
<dbReference type="GO" id="GO:0009567">
    <property type="term" value="P:double fertilization forming a zygote and endosperm"/>
    <property type="evidence" value="ECO:0007669"/>
    <property type="project" value="InterPro"/>
</dbReference>
<dbReference type="AlphaFoldDB" id="A0AAV8DDA1"/>
<dbReference type="Proteomes" id="UP001140206">
    <property type="component" value="Chromosome 4"/>
</dbReference>
<feature type="signal peptide" evidence="10">
    <location>
        <begin position="1"/>
        <end position="21"/>
    </location>
</feature>
<dbReference type="GO" id="GO:0080155">
    <property type="term" value="P:regulation of double fertilization forming a zygote and endosperm"/>
    <property type="evidence" value="ECO:0007669"/>
    <property type="project" value="UniProtKB-ARBA"/>
</dbReference>
<feature type="chain" id="PRO_5043956088" evidence="10">
    <location>
        <begin position="22"/>
        <end position="135"/>
    </location>
</feature>